<organism evidence="1 2">
    <name type="scientific">Lasius niger</name>
    <name type="common">Black garden ant</name>
    <dbReference type="NCBI Taxonomy" id="67767"/>
    <lineage>
        <taxon>Eukaryota</taxon>
        <taxon>Metazoa</taxon>
        <taxon>Ecdysozoa</taxon>
        <taxon>Arthropoda</taxon>
        <taxon>Hexapoda</taxon>
        <taxon>Insecta</taxon>
        <taxon>Pterygota</taxon>
        <taxon>Neoptera</taxon>
        <taxon>Endopterygota</taxon>
        <taxon>Hymenoptera</taxon>
        <taxon>Apocrita</taxon>
        <taxon>Aculeata</taxon>
        <taxon>Formicoidea</taxon>
        <taxon>Formicidae</taxon>
        <taxon>Formicinae</taxon>
        <taxon>Lasius</taxon>
        <taxon>Lasius</taxon>
    </lineage>
</organism>
<reference evidence="1 2" key="1">
    <citation type="submission" date="2015-04" db="EMBL/GenBank/DDBJ databases">
        <title>Lasius niger genome sequencing.</title>
        <authorList>
            <person name="Konorov E.A."/>
            <person name="Nikitin M.A."/>
            <person name="Kirill M.V."/>
            <person name="Chang P."/>
        </authorList>
    </citation>
    <scope>NUCLEOTIDE SEQUENCE [LARGE SCALE GENOMIC DNA]</scope>
    <source>
        <tissue evidence="1">Whole</tissue>
    </source>
</reference>
<keyword evidence="2" id="KW-1185">Reference proteome</keyword>
<accession>A0A0J7K665</accession>
<name>A0A0J7K665_LASNI</name>
<dbReference type="PaxDb" id="67767-A0A0J7K665"/>
<dbReference type="AlphaFoldDB" id="A0A0J7K665"/>
<proteinExistence type="predicted"/>
<evidence type="ECO:0000313" key="1">
    <source>
        <dbReference type="EMBL" id="KMQ85862.1"/>
    </source>
</evidence>
<gene>
    <name evidence="1" type="ORF">RF55_15349</name>
</gene>
<comment type="caution">
    <text evidence="1">The sequence shown here is derived from an EMBL/GenBank/DDBJ whole genome shotgun (WGS) entry which is preliminary data.</text>
</comment>
<dbReference type="EMBL" id="LBMM01013022">
    <property type="protein sequence ID" value="KMQ85862.1"/>
    <property type="molecule type" value="Genomic_DNA"/>
</dbReference>
<sequence length="93" mass="10470">MAKNGPGVALNRPQDTERYNAKDSIVRRAVKCSCLVFQNEVGYAQCRSALLRFPFILTMLYLRPCSSPRYLLVNSEGGGGRGSFVELRKLREE</sequence>
<protein>
    <submittedName>
        <fullName evidence="1">Uncharacterized protein</fullName>
    </submittedName>
</protein>
<evidence type="ECO:0000313" key="2">
    <source>
        <dbReference type="Proteomes" id="UP000036403"/>
    </source>
</evidence>
<dbReference type="Proteomes" id="UP000036403">
    <property type="component" value="Unassembled WGS sequence"/>
</dbReference>